<dbReference type="AlphaFoldDB" id="A0A410DT71"/>
<proteinExistence type="predicted"/>
<evidence type="ECO:0000313" key="2">
    <source>
        <dbReference type="Proteomes" id="UP000286268"/>
    </source>
</evidence>
<dbReference type="Proteomes" id="UP000286268">
    <property type="component" value="Chromosome"/>
</dbReference>
<dbReference type="OrthoDB" id="2065010at2"/>
<dbReference type="RefSeq" id="WP_128213030.1">
    <property type="nucleotide sequence ID" value="NZ_CP025746.1"/>
</dbReference>
<reference evidence="1 2" key="1">
    <citation type="submission" date="2018-01" db="EMBL/GenBank/DDBJ databases">
        <title>Genome Sequencing and Assembly of Anaerobacter polyendosporus strain CT4.</title>
        <authorList>
            <person name="Tachaapaikoon C."/>
            <person name="Sutheeworapong S."/>
            <person name="Jenjaroenpun P."/>
            <person name="Wongsurawat T."/>
            <person name="Nookeaw I."/>
            <person name="Cheawchanlertfa P."/>
            <person name="Kosugi A."/>
            <person name="Cheevadhanarak S."/>
            <person name="Ratanakhanokchai K."/>
        </authorList>
    </citation>
    <scope>NUCLEOTIDE SEQUENCE [LARGE SCALE GENOMIC DNA]</scope>
    <source>
        <strain evidence="1 2">CT4</strain>
    </source>
</reference>
<evidence type="ECO:0000313" key="1">
    <source>
        <dbReference type="EMBL" id="QAA32241.1"/>
    </source>
</evidence>
<dbReference type="Pfam" id="PF16157">
    <property type="entry name" value="DUF4865"/>
    <property type="match status" value="1"/>
</dbReference>
<organism evidence="1 2">
    <name type="scientific">Clostridium manihotivorum</name>
    <dbReference type="NCBI Taxonomy" id="2320868"/>
    <lineage>
        <taxon>Bacteria</taxon>
        <taxon>Bacillati</taxon>
        <taxon>Bacillota</taxon>
        <taxon>Clostridia</taxon>
        <taxon>Eubacteriales</taxon>
        <taxon>Clostridiaceae</taxon>
        <taxon>Clostridium</taxon>
    </lineage>
</organism>
<gene>
    <name evidence="1" type="ORF">C1I91_11655</name>
</gene>
<keyword evidence="2" id="KW-1185">Reference proteome</keyword>
<protein>
    <submittedName>
        <fullName evidence="1">DUF4865 domain-containing protein</fullName>
    </submittedName>
</protein>
<dbReference type="KEGG" id="cmah:C1I91_11655"/>
<dbReference type="InterPro" id="IPR032349">
    <property type="entry name" value="DUF4865"/>
</dbReference>
<dbReference type="EMBL" id="CP025746">
    <property type="protein sequence ID" value="QAA32241.1"/>
    <property type="molecule type" value="Genomic_DNA"/>
</dbReference>
<accession>A0A410DT71</accession>
<sequence>MIASQYKIVLPSDYDMNIIRQRVKNNGYKTDGFEDLKFKLYLTTEKGKNSNLQNSYCPLYLWKDSNGINKFLFNGFYDNIIASFGWQKVNVGIPLIDTTTSKIKDSKYVLEITREIRLQHSLNNFKNKVEEEIAKIKNAEYIVIYSPDKWKYSVFYFLDALDTEKLVEGIVYDILHISEGKL</sequence>
<name>A0A410DT71_9CLOT</name>